<evidence type="ECO:0000313" key="1">
    <source>
        <dbReference type="EMBL" id="GAH98837.1"/>
    </source>
</evidence>
<reference evidence="1" key="1">
    <citation type="journal article" date="2014" name="Front. Microbiol.">
        <title>High frequency of phylogenetically diverse reductive dehalogenase-homologous genes in deep subseafloor sedimentary metagenomes.</title>
        <authorList>
            <person name="Kawai M."/>
            <person name="Futagami T."/>
            <person name="Toyoda A."/>
            <person name="Takaki Y."/>
            <person name="Nishi S."/>
            <person name="Hori S."/>
            <person name="Arai W."/>
            <person name="Tsubouchi T."/>
            <person name="Morono Y."/>
            <person name="Uchiyama I."/>
            <person name="Ito T."/>
            <person name="Fujiyama A."/>
            <person name="Inagaki F."/>
            <person name="Takami H."/>
        </authorList>
    </citation>
    <scope>NUCLEOTIDE SEQUENCE</scope>
    <source>
        <strain evidence="1">Expedition CK06-06</strain>
    </source>
</reference>
<protein>
    <submittedName>
        <fullName evidence="1">Uncharacterized protein</fullName>
    </submittedName>
</protein>
<dbReference type="EMBL" id="BARV01001664">
    <property type="protein sequence ID" value="GAH98837.1"/>
    <property type="molecule type" value="Genomic_DNA"/>
</dbReference>
<accession>X1JXF6</accession>
<sequence>MGSKMIIELDIEKLFDYPQYVKKGSFKPKFYFLLKELEYAGEMILAVVKDNLPDDKRDNIYEAIKWVEEMTKLKEK</sequence>
<gene>
    <name evidence="1" type="ORF">S06H3_04682</name>
</gene>
<name>X1JXF6_9ZZZZ</name>
<organism evidence="1">
    <name type="scientific">marine sediment metagenome</name>
    <dbReference type="NCBI Taxonomy" id="412755"/>
    <lineage>
        <taxon>unclassified sequences</taxon>
        <taxon>metagenomes</taxon>
        <taxon>ecological metagenomes</taxon>
    </lineage>
</organism>
<comment type="caution">
    <text evidence="1">The sequence shown here is derived from an EMBL/GenBank/DDBJ whole genome shotgun (WGS) entry which is preliminary data.</text>
</comment>
<dbReference type="AlphaFoldDB" id="X1JXF6"/>
<proteinExistence type="predicted"/>